<evidence type="ECO:0000256" key="4">
    <source>
        <dbReference type="ARBA" id="ARBA00023163"/>
    </source>
</evidence>
<evidence type="ECO:0000256" key="1">
    <source>
        <dbReference type="ARBA" id="ARBA00022833"/>
    </source>
</evidence>
<feature type="region of interest" description="Disordered" evidence="5">
    <location>
        <begin position="1"/>
        <end position="48"/>
    </location>
</feature>
<name>A0A9P5HKC1_9HYPO</name>
<dbReference type="OrthoDB" id="39175at2759"/>
<protein>
    <recommendedName>
        <fullName evidence="8">Transcription factor domain-containing protein</fullName>
    </recommendedName>
</protein>
<proteinExistence type="predicted"/>
<feature type="compositionally biased region" description="Basic and acidic residues" evidence="5">
    <location>
        <begin position="15"/>
        <end position="32"/>
    </location>
</feature>
<evidence type="ECO:0008006" key="8">
    <source>
        <dbReference type="Google" id="ProtNLM"/>
    </source>
</evidence>
<sequence length="524" mass="58486">MPASRRNGVRNSRKPPRDFATRPTPEHARDYRSSSVQKANDQCVLSPAQSSDAAADAIGSPSNRHIDGFISPVSVLSYDAASVQTPRVAICQPSLNIQDEILRITQASTLPRPSLLQALKESFSEHMSPLYPIIDPSDIAKPDSSVLLQQAVCLAGSLLRHDQTSMGFASSQYEKVKTLIYLNHEPENIVVLKTLCIMICWSPSSTDLNTDKIMTACWGRPPALRVDDYDIDSPSICDFPAHNMSATIFLECRKVIDIIGTIGELNLQKRVILPDEVSTIITTLCNWQRDLPDEVRLFDANGLRQPFYRPLSELHIYYFVAIILLQTLGQNPKAPWPFATPALIASSCIASLYEEINSREQTAYLLHYHGFLCMAAAVPLIYSIQPLENETQRYDMMDSITSILHSLKFKYGGAEFVLRKIHRLRSDIERFEGPMSNDVPSFFTLAQGLGTNANQLFPFPSSFSMGMDLLEFVDSGNIYCSEALVMEPNVTLFDMLGMDLGAFDIFEPHPTLESLDCEQGMDRT</sequence>
<gene>
    <name evidence="6" type="ORF">G7Z17_g495</name>
</gene>
<dbReference type="PANTHER" id="PTHR47171">
    <property type="entry name" value="FARA-RELATED"/>
    <property type="match status" value="1"/>
</dbReference>
<reference evidence="6" key="1">
    <citation type="submission" date="2020-03" db="EMBL/GenBank/DDBJ databases">
        <title>Draft Genome Sequence of Cylindrodendrum hubeiense.</title>
        <authorList>
            <person name="Buettner E."/>
            <person name="Kellner H."/>
        </authorList>
    </citation>
    <scope>NUCLEOTIDE SEQUENCE</scope>
    <source>
        <strain evidence="6">IHI 201604</strain>
    </source>
</reference>
<evidence type="ECO:0000313" key="6">
    <source>
        <dbReference type="EMBL" id="KAF7557763.1"/>
    </source>
</evidence>
<organism evidence="6 7">
    <name type="scientific">Cylindrodendrum hubeiense</name>
    <dbReference type="NCBI Taxonomy" id="595255"/>
    <lineage>
        <taxon>Eukaryota</taxon>
        <taxon>Fungi</taxon>
        <taxon>Dikarya</taxon>
        <taxon>Ascomycota</taxon>
        <taxon>Pezizomycotina</taxon>
        <taxon>Sordariomycetes</taxon>
        <taxon>Hypocreomycetidae</taxon>
        <taxon>Hypocreales</taxon>
        <taxon>Nectriaceae</taxon>
        <taxon>Cylindrodendrum</taxon>
    </lineage>
</organism>
<dbReference type="Proteomes" id="UP000722485">
    <property type="component" value="Unassembled WGS sequence"/>
</dbReference>
<evidence type="ECO:0000256" key="3">
    <source>
        <dbReference type="ARBA" id="ARBA00023125"/>
    </source>
</evidence>
<dbReference type="InterPro" id="IPR052073">
    <property type="entry name" value="Amide_Lactam_Regulators"/>
</dbReference>
<keyword evidence="4" id="KW-0804">Transcription</keyword>
<evidence type="ECO:0000256" key="5">
    <source>
        <dbReference type="SAM" id="MobiDB-lite"/>
    </source>
</evidence>
<keyword evidence="1" id="KW-0862">Zinc</keyword>
<accession>A0A9P5HKC1</accession>
<comment type="caution">
    <text evidence="6">The sequence shown here is derived from an EMBL/GenBank/DDBJ whole genome shotgun (WGS) entry which is preliminary data.</text>
</comment>
<evidence type="ECO:0000256" key="2">
    <source>
        <dbReference type="ARBA" id="ARBA00023015"/>
    </source>
</evidence>
<keyword evidence="7" id="KW-1185">Reference proteome</keyword>
<keyword evidence="2" id="KW-0805">Transcription regulation</keyword>
<dbReference type="PANTHER" id="PTHR47171:SF5">
    <property type="entry name" value="ZN(II)2CYS6 TRANSCRIPTION FACTOR (EUROFUNG)"/>
    <property type="match status" value="1"/>
</dbReference>
<dbReference type="AlphaFoldDB" id="A0A9P5HKC1"/>
<keyword evidence="3" id="KW-0238">DNA-binding</keyword>
<dbReference type="EMBL" id="JAANBB010000003">
    <property type="protein sequence ID" value="KAF7557763.1"/>
    <property type="molecule type" value="Genomic_DNA"/>
</dbReference>
<dbReference type="GO" id="GO:0003677">
    <property type="term" value="F:DNA binding"/>
    <property type="evidence" value="ECO:0007669"/>
    <property type="project" value="UniProtKB-KW"/>
</dbReference>
<dbReference type="CDD" id="cd12148">
    <property type="entry name" value="fungal_TF_MHR"/>
    <property type="match status" value="1"/>
</dbReference>
<evidence type="ECO:0000313" key="7">
    <source>
        <dbReference type="Proteomes" id="UP000722485"/>
    </source>
</evidence>